<name>A0AAE4QX34_9ACTN</name>
<accession>A0AAE4QX34</accession>
<sequence>MRAALWAAWHLARGHLVTLGRPYDAPIGTVARCRCGALRQLI</sequence>
<evidence type="ECO:0000313" key="1">
    <source>
        <dbReference type="EMBL" id="MDV6299941.1"/>
    </source>
</evidence>
<organism evidence="1 2">
    <name type="scientific">Dietzia maris</name>
    <dbReference type="NCBI Taxonomy" id="37915"/>
    <lineage>
        <taxon>Bacteria</taxon>
        <taxon>Bacillati</taxon>
        <taxon>Actinomycetota</taxon>
        <taxon>Actinomycetes</taxon>
        <taxon>Mycobacteriales</taxon>
        <taxon>Dietziaceae</taxon>
        <taxon>Dietzia</taxon>
    </lineage>
</organism>
<dbReference type="RefSeq" id="WP_317470598.1">
    <property type="nucleotide sequence ID" value="NZ_JAWLKJ010000003.1"/>
</dbReference>
<protein>
    <submittedName>
        <fullName evidence="1">Uncharacterized protein</fullName>
    </submittedName>
</protein>
<dbReference type="EMBL" id="JAWLKJ010000003">
    <property type="protein sequence ID" value="MDV6299941.1"/>
    <property type="molecule type" value="Genomic_DNA"/>
</dbReference>
<dbReference type="AlphaFoldDB" id="A0AAE4QX34"/>
<dbReference type="Proteomes" id="UP001185873">
    <property type="component" value="Unassembled WGS sequence"/>
</dbReference>
<comment type="caution">
    <text evidence="1">The sequence shown here is derived from an EMBL/GenBank/DDBJ whole genome shotgun (WGS) entry which is preliminary data.</text>
</comment>
<gene>
    <name evidence="1" type="ORF">R3P82_12560</name>
</gene>
<evidence type="ECO:0000313" key="2">
    <source>
        <dbReference type="Proteomes" id="UP001185873"/>
    </source>
</evidence>
<reference evidence="1" key="1">
    <citation type="submission" date="2023-10" db="EMBL/GenBank/DDBJ databases">
        <title>Development of a sustainable strategy for remediation of hydrocarbon-contaminated territories based on the waste exchange concept.</title>
        <authorList>
            <person name="Krivoruchko A."/>
        </authorList>
    </citation>
    <scope>NUCLEOTIDE SEQUENCE</scope>
    <source>
        <strain evidence="1">IEGM 1175</strain>
    </source>
</reference>
<proteinExistence type="predicted"/>